<protein>
    <submittedName>
        <fullName evidence="2">Phospholipid/cholesterol/gamma-HCH transport system substrate-binding protein</fullName>
    </submittedName>
</protein>
<dbReference type="PANTHER" id="PTHR33371">
    <property type="entry name" value="INTERMEMBRANE PHOSPHOLIPID TRANSPORT SYSTEM BINDING PROTEIN MLAD-RELATED"/>
    <property type="match status" value="1"/>
</dbReference>
<evidence type="ECO:0000259" key="1">
    <source>
        <dbReference type="Pfam" id="PF02470"/>
    </source>
</evidence>
<dbReference type="STRING" id="260086.SAMN05216207_10724"/>
<dbReference type="InterPro" id="IPR052336">
    <property type="entry name" value="MlaD_Phospholipid_Transporter"/>
</dbReference>
<dbReference type="RefSeq" id="WP_245773947.1">
    <property type="nucleotide sequence ID" value="NZ_FOUY01000072.1"/>
</dbReference>
<evidence type="ECO:0000313" key="2">
    <source>
        <dbReference type="EMBL" id="SFO50439.1"/>
    </source>
</evidence>
<dbReference type="EMBL" id="FOUY01000072">
    <property type="protein sequence ID" value="SFO50439.1"/>
    <property type="molecule type" value="Genomic_DNA"/>
</dbReference>
<feature type="domain" description="Mce/MlaD" evidence="1">
    <location>
        <begin position="46"/>
        <end position="126"/>
    </location>
</feature>
<organism evidence="2 3">
    <name type="scientific">Pseudonocardia ammonioxydans</name>
    <dbReference type="NCBI Taxonomy" id="260086"/>
    <lineage>
        <taxon>Bacteria</taxon>
        <taxon>Bacillati</taxon>
        <taxon>Actinomycetota</taxon>
        <taxon>Actinomycetes</taxon>
        <taxon>Pseudonocardiales</taxon>
        <taxon>Pseudonocardiaceae</taxon>
        <taxon>Pseudonocardia</taxon>
    </lineage>
</organism>
<dbReference type="PANTHER" id="PTHR33371:SF4">
    <property type="entry name" value="INTERMEMBRANE PHOSPHOLIPID TRANSPORT SYSTEM BINDING PROTEIN MLAD"/>
    <property type="match status" value="1"/>
</dbReference>
<keyword evidence="3" id="KW-1185">Reference proteome</keyword>
<reference evidence="2 3" key="1">
    <citation type="submission" date="2016-10" db="EMBL/GenBank/DDBJ databases">
        <authorList>
            <person name="de Groot N.N."/>
        </authorList>
    </citation>
    <scope>NUCLEOTIDE SEQUENCE [LARGE SCALE GENOMIC DNA]</scope>
    <source>
        <strain evidence="2 3">CGMCC 4.1877</strain>
    </source>
</reference>
<accession>A0A1I5HQM4</accession>
<dbReference type="InterPro" id="IPR003399">
    <property type="entry name" value="Mce/MlaD"/>
</dbReference>
<name>A0A1I5HQM4_PSUAM</name>
<gene>
    <name evidence="2" type="ORF">SAMN05216207_10724</name>
</gene>
<dbReference type="Pfam" id="PF02470">
    <property type="entry name" value="MlaD"/>
    <property type="match status" value="1"/>
</dbReference>
<dbReference type="Proteomes" id="UP000199614">
    <property type="component" value="Unassembled WGS sequence"/>
</dbReference>
<proteinExistence type="predicted"/>
<sequence>MKATALTGRGKRMSPLFLGLLTAVVALVFGAALFTKDQILTTLKPGDSITANFAEQYRLKEYSSRVKVSGVPVGTVTSVEEADDGTAHVTMKLDPGTAKKLGSAPSAAIRPTTLLGGNYYIDLVPGGDRSVMKGTIPVDRTSVPVELDKVAAALQPDALTGLQNSTGNLDGALEHGGDALKNLAKTAPGTLGPAAGVLASAQGTHPETDLPKLVQGLESAGEALSRTDGQLDSVVTGLDSLSGVLDRRGGDIATTLSTMPETLRTTDAGLKALDGTLAQVRDTAGPATPVVKELDALLGHADPVLAKARPVVSDLRDVLTDARPLVEELTPVSQDLTTFVDNLHGPVLDRVNGPILDTVNSPFHGSGPYEGGGGDNPLYQELAHMVTNLDNISATTDENGAVIGFNPGVNAGSLAGLPGVSLEQLFSNIARNQEIQR</sequence>
<dbReference type="AlphaFoldDB" id="A0A1I5HQM4"/>
<evidence type="ECO:0000313" key="3">
    <source>
        <dbReference type="Proteomes" id="UP000199614"/>
    </source>
</evidence>